<organism evidence="5 6">
    <name type="scientific">Aquipseudomonas ullengensis</name>
    <dbReference type="NCBI Taxonomy" id="2759166"/>
    <lineage>
        <taxon>Bacteria</taxon>
        <taxon>Pseudomonadati</taxon>
        <taxon>Pseudomonadota</taxon>
        <taxon>Gammaproteobacteria</taxon>
        <taxon>Pseudomonadales</taxon>
        <taxon>Pseudomonadaceae</taxon>
        <taxon>Aquipseudomonas</taxon>
    </lineage>
</organism>
<dbReference type="RefSeq" id="WP_183090464.1">
    <property type="nucleotide sequence ID" value="NZ_JACJUD010000006.1"/>
</dbReference>
<evidence type="ECO:0000313" key="5">
    <source>
        <dbReference type="EMBL" id="MBB2496939.1"/>
    </source>
</evidence>
<keyword evidence="4" id="KW-0472">Membrane</keyword>
<evidence type="ECO:0000256" key="4">
    <source>
        <dbReference type="ARBA" id="ARBA00023136"/>
    </source>
</evidence>
<keyword evidence="3" id="KW-1003">Cell membrane</keyword>
<dbReference type="Proteomes" id="UP000542720">
    <property type="component" value="Unassembled WGS sequence"/>
</dbReference>
<name>A0A7W4LPG7_9GAMM</name>
<evidence type="ECO:0000256" key="3">
    <source>
        <dbReference type="ARBA" id="ARBA00022475"/>
    </source>
</evidence>
<evidence type="ECO:0000256" key="2">
    <source>
        <dbReference type="ARBA" id="ARBA00009852"/>
    </source>
</evidence>
<dbReference type="InterPro" id="IPR011042">
    <property type="entry name" value="6-blade_b-propeller_TolB-like"/>
</dbReference>
<comment type="similarity">
    <text evidence="2">Belongs to the YjiK family.</text>
</comment>
<dbReference type="GO" id="GO:0005886">
    <property type="term" value="C:plasma membrane"/>
    <property type="evidence" value="ECO:0007669"/>
    <property type="project" value="UniProtKB-SubCell"/>
</dbReference>
<evidence type="ECO:0000313" key="6">
    <source>
        <dbReference type="Proteomes" id="UP000542720"/>
    </source>
</evidence>
<protein>
    <submittedName>
        <fullName evidence="5">SdiA-regulated domain-containing protein</fullName>
    </submittedName>
</protein>
<accession>A0A7W4LPG7</accession>
<dbReference type="InterPro" id="IPR009722">
    <property type="entry name" value="YjiK/CarP"/>
</dbReference>
<dbReference type="Gene3D" id="2.120.10.30">
    <property type="entry name" value="TolB, C-terminal domain"/>
    <property type="match status" value="1"/>
</dbReference>
<dbReference type="SUPFAM" id="SSF50956">
    <property type="entry name" value="Thermostable phytase (3-phytase)"/>
    <property type="match status" value="1"/>
</dbReference>
<keyword evidence="6" id="KW-1185">Reference proteome</keyword>
<comment type="caution">
    <text evidence="5">The sequence shown here is derived from an EMBL/GenBank/DDBJ whole genome shotgun (WGS) entry which is preliminary data.</text>
</comment>
<dbReference type="Pfam" id="PF06977">
    <property type="entry name" value="SdiA-regulated"/>
    <property type="match status" value="1"/>
</dbReference>
<dbReference type="EMBL" id="JACJUD010000006">
    <property type="protein sequence ID" value="MBB2496939.1"/>
    <property type="molecule type" value="Genomic_DNA"/>
</dbReference>
<dbReference type="AlphaFoldDB" id="A0A7W4LPG7"/>
<reference evidence="5 6" key="1">
    <citation type="submission" date="2020-08" db="EMBL/GenBank/DDBJ databases">
        <authorList>
            <person name="Kim C.M."/>
        </authorList>
    </citation>
    <scope>NUCLEOTIDE SEQUENCE [LARGE SCALE GENOMIC DNA]</scope>
    <source>
        <strain evidence="5 6">UL070</strain>
    </source>
</reference>
<sequence>MFTRRPLPRRSWLTLALIGALATSATVVKLLHLDDRTELWLSEYRQTQDERAASIWLPGYKATLQGKPLAGLENDETSDLAYNPVTGTLFTVTGKKPLLVEISRDGEVLRRIELKGFSNPEGVAVLENGNVAVIDERRRNLSIFELNPLTRELDLADGKPFDLGFPDGGNKGFEGIAWDPSQQRLLLGKERNPTAMFSLASNGDSLLSDTLLPLPDYALGLRNLSALTVDPRTGHILVLSAQSNLLLELDDRGQPLSFISLLGGLNGLDKRIPRAEGVAMDEAGNIYVVSEPNLFYVFHKSAVAPVVPEEG</sequence>
<proteinExistence type="inferred from homology"/>
<gene>
    <name evidence="5" type="ORF">H3H51_18090</name>
</gene>
<comment type="subcellular location">
    <subcellularLocation>
        <location evidence="1">Cell membrane</location>
    </subcellularLocation>
</comment>
<evidence type="ECO:0000256" key="1">
    <source>
        <dbReference type="ARBA" id="ARBA00004236"/>
    </source>
</evidence>
<dbReference type="CDD" id="cd09971">
    <property type="entry name" value="SdiA-regulated"/>
    <property type="match status" value="1"/>
</dbReference>